<evidence type="ECO:0000313" key="12">
    <source>
        <dbReference type="EMBL" id="MEM5537006.1"/>
    </source>
</evidence>
<evidence type="ECO:0000259" key="11">
    <source>
        <dbReference type="PROSITE" id="PS51194"/>
    </source>
</evidence>
<dbReference type="InterPro" id="IPR027417">
    <property type="entry name" value="P-loop_NTPase"/>
</dbReference>
<evidence type="ECO:0000256" key="4">
    <source>
        <dbReference type="ARBA" id="ARBA00022840"/>
    </source>
</evidence>
<keyword evidence="13" id="KW-1185">Reference proteome</keyword>
<dbReference type="Gene3D" id="3.40.50.10810">
    <property type="entry name" value="Tandem AAA-ATPase domain"/>
    <property type="match status" value="1"/>
</dbReference>
<keyword evidence="4 9" id="KW-0067">ATP-binding</keyword>
<dbReference type="CDD" id="cd18793">
    <property type="entry name" value="SF2_C_SNF"/>
    <property type="match status" value="1"/>
</dbReference>
<comment type="similarity">
    <text evidence="9">Belongs to the SNF2/RAD54 helicase family. RapA subfamily.</text>
</comment>
<evidence type="ECO:0000256" key="7">
    <source>
        <dbReference type="ARBA" id="ARBA00023159"/>
    </source>
</evidence>
<feature type="domain" description="Helicase C-terminal" evidence="11">
    <location>
        <begin position="479"/>
        <end position="633"/>
    </location>
</feature>
<evidence type="ECO:0000313" key="13">
    <source>
        <dbReference type="Proteomes" id="UP001449225"/>
    </source>
</evidence>
<dbReference type="Pfam" id="PF12137">
    <property type="entry name" value="RapA_C"/>
    <property type="match status" value="1"/>
</dbReference>
<dbReference type="InterPro" id="IPR049730">
    <property type="entry name" value="SNF2/RAD54-like_C"/>
</dbReference>
<evidence type="ECO:0000256" key="1">
    <source>
        <dbReference type="ARBA" id="ARBA00022741"/>
    </source>
</evidence>
<dbReference type="Gene3D" id="2.30.30.140">
    <property type="match status" value="1"/>
</dbReference>
<dbReference type="Proteomes" id="UP001449225">
    <property type="component" value="Unassembled WGS sequence"/>
</dbReference>
<dbReference type="Pfam" id="PF00271">
    <property type="entry name" value="Helicase_C"/>
    <property type="match status" value="1"/>
</dbReference>
<dbReference type="Gene3D" id="3.30.360.80">
    <property type="match status" value="1"/>
</dbReference>
<evidence type="ECO:0000256" key="8">
    <source>
        <dbReference type="ARBA" id="ARBA00023163"/>
    </source>
</evidence>
<keyword evidence="1 9" id="KW-0547">Nucleotide-binding</keyword>
<feature type="binding site" evidence="9">
    <location>
        <begin position="177"/>
        <end position="184"/>
    </location>
    <ligand>
        <name>ATP</name>
        <dbReference type="ChEBI" id="CHEBI:30616"/>
    </ligand>
</feature>
<evidence type="ECO:0000259" key="10">
    <source>
        <dbReference type="PROSITE" id="PS51192"/>
    </source>
</evidence>
<dbReference type="Gene3D" id="6.10.140.1500">
    <property type="match status" value="1"/>
</dbReference>
<dbReference type="Pfam" id="PF18337">
    <property type="entry name" value="Tudor_RapA"/>
    <property type="match status" value="1"/>
</dbReference>
<feature type="domain" description="Helicase ATP-binding" evidence="10">
    <location>
        <begin position="164"/>
        <end position="331"/>
    </location>
</feature>
<dbReference type="Gene3D" id="3.40.50.300">
    <property type="entry name" value="P-loop containing nucleotide triphosphate hydrolases"/>
    <property type="match status" value="1"/>
</dbReference>
<gene>
    <name evidence="9 12" type="primary">rapA</name>
    <name evidence="12" type="ORF">WNY58_11445</name>
</gene>
<evidence type="ECO:0000256" key="3">
    <source>
        <dbReference type="ARBA" id="ARBA00022806"/>
    </source>
</evidence>
<dbReference type="InterPro" id="IPR000330">
    <property type="entry name" value="SNF2_N"/>
</dbReference>
<dbReference type="CDD" id="cd18011">
    <property type="entry name" value="DEXDc_RapA"/>
    <property type="match status" value="1"/>
</dbReference>
<keyword evidence="5 9" id="KW-0805">Transcription regulation</keyword>
<dbReference type="InterPro" id="IPR001650">
    <property type="entry name" value="Helicase_C-like"/>
</dbReference>
<dbReference type="SMART" id="SM00487">
    <property type="entry name" value="DEXDc"/>
    <property type="match status" value="1"/>
</dbReference>
<dbReference type="NCBIfam" id="NF003426">
    <property type="entry name" value="PRK04914.1"/>
    <property type="match status" value="1"/>
</dbReference>
<dbReference type="SMART" id="SM00490">
    <property type="entry name" value="HELICc"/>
    <property type="match status" value="1"/>
</dbReference>
<dbReference type="InterPro" id="IPR040765">
    <property type="entry name" value="Tudor_1_RapA"/>
</dbReference>
<accession>A0ABU9TTF9</accession>
<dbReference type="Gene3D" id="2.30.30.930">
    <property type="match status" value="1"/>
</dbReference>
<keyword evidence="3 9" id="KW-0347">Helicase</keyword>
<dbReference type="InterPro" id="IPR014001">
    <property type="entry name" value="Helicase_ATP-bd"/>
</dbReference>
<proteinExistence type="inferred from homology"/>
<evidence type="ECO:0000256" key="6">
    <source>
        <dbReference type="ARBA" id="ARBA00023125"/>
    </source>
</evidence>
<keyword evidence="6 9" id="KW-0238">DNA-binding</keyword>
<dbReference type="InterPro" id="IPR040766">
    <property type="entry name" value="Tudor_2_RapA"/>
</dbReference>
<dbReference type="Gene3D" id="6.10.140.2230">
    <property type="match status" value="1"/>
</dbReference>
<dbReference type="InterPro" id="IPR023949">
    <property type="entry name" value="Helicase_RapA"/>
</dbReference>
<dbReference type="PANTHER" id="PTHR45766:SF6">
    <property type="entry name" value="SWI_SNF-RELATED MATRIX-ASSOCIATED ACTIN-DEPENDENT REGULATOR OF CHROMATIN SUBFAMILY A-LIKE PROTEIN 1"/>
    <property type="match status" value="1"/>
</dbReference>
<dbReference type="Pfam" id="PF00176">
    <property type="entry name" value="SNF2-rel_dom"/>
    <property type="match status" value="1"/>
</dbReference>
<protein>
    <recommendedName>
        <fullName evidence="9">RNA polymerase-associated protein RapA</fullName>
        <ecNumber evidence="9">3.6.4.-</ecNumber>
    </recommendedName>
    <alternativeName>
        <fullName evidence="9">ATP-dependent helicase HepA</fullName>
    </alternativeName>
</protein>
<organism evidence="12 13">
    <name type="scientific">Neptuniibacter pectenicola</name>
    <dbReference type="NCBI Taxonomy" id="1806669"/>
    <lineage>
        <taxon>Bacteria</taxon>
        <taxon>Pseudomonadati</taxon>
        <taxon>Pseudomonadota</taxon>
        <taxon>Gammaproteobacteria</taxon>
        <taxon>Oceanospirillales</taxon>
        <taxon>Oceanospirillaceae</taxon>
        <taxon>Neptuniibacter</taxon>
    </lineage>
</organism>
<keyword evidence="8 9" id="KW-0804">Transcription</keyword>
<dbReference type="RefSeq" id="WP_342854580.1">
    <property type="nucleotide sequence ID" value="NZ_JBBMRA010000010.1"/>
</dbReference>
<comment type="subunit">
    <text evidence="9">Interacts with the RNAP. Has a higher affinity for the core RNAP than for the holoenzyme. Its ATPase activity is stimulated by binding to RNAP.</text>
</comment>
<name>A0ABU9TTF9_9GAMM</name>
<dbReference type="InterPro" id="IPR057342">
    <property type="entry name" value="DEXDc_RapA"/>
</dbReference>
<evidence type="ECO:0000256" key="2">
    <source>
        <dbReference type="ARBA" id="ARBA00022801"/>
    </source>
</evidence>
<dbReference type="EMBL" id="JBBMRA010000010">
    <property type="protein sequence ID" value="MEM5537006.1"/>
    <property type="molecule type" value="Genomic_DNA"/>
</dbReference>
<comment type="function">
    <text evidence="9">Transcription regulator that activates transcription by stimulating RNA polymerase (RNAP) recycling in case of stress conditions such as supercoiled DNA or high salt concentrations. Probably acts by releasing the RNAP, when it is trapped or immobilized on tightly supercoiled DNA. Does not activate transcription on linear DNA. Probably not involved in DNA repair.</text>
</comment>
<dbReference type="PROSITE" id="PS51192">
    <property type="entry name" value="HELICASE_ATP_BIND_1"/>
    <property type="match status" value="1"/>
</dbReference>
<sequence>MTEDFQIGQRWYSYTEAELGLGVVTELVDRRVDILFPATGEARTYAQNNAPLSRIVYPIGDQITDDEGVSITVTQYEESKGCVIYFGDDEEGNEQVIHEASLESSVHFSKPYERLFAGQIDKLRHYELRLETLKHQHNHQHSAAYGLLGPRVQYLPHQFYIASEVGQRMAPRVLLADEVGLGKTIEAGLIIHQQLVKGLAHRILIIVPDSLIHQWLVEMLRRFNLHFSILDEGRCLDSEGNPFEEAQLVLSPLSLFTRDEKYLEQAVDAGWDLMVVDEAHHLGWSEEGASHAYRCVEALAQKVKGLLLLTATPEQLGIESHFARLRLLDPDRYYDLEKFITDEQDFKCVNQLIEILQAPDRWHEALQDSAFIELLHQYLGDDVADLLAQHKDDESEERTRLIDKTVRALLDQHGTGRVLFRNTRESVQGFPQRKLHIYSLPLPQAYKDVIDTAPMECRLHPETLIGEGAGSAWLLEDNRADWLIKWLDDYKGEKILVICAHAQTAIALEKQLRLFEGRRTALFHEGMSLVERDRAAAYFADSEQGAQLLICSEIGSEGRNFQFAHHMVMFDLPMNPDLLEQRIGRLDRIGQLKEVNVHVPYFADSAQEVLLRWYAEGLSAFEQVCPTGQSLMQQFAADLHHCMENIEDQASIDRLIKETAHSQQALLEELQQGRDRLLELNSCNTSVAEALLDAVEEDSQPGTLSSYMGRVFDHFGVEQESTGINGVILHPGDHMLSSHFPGLPSDGMTATFQRNEALSREDMHFLSWEHPMVAGAMEMMLEGSYGSSTLCTMKLLPLKAGSLLVEAVFRVHCISDKALQLQRYLSDACVRRVIDSTGNDLTDVITEQHFSSLGKRVGKNVAYNLVKHTREDIGTLVAQLEQQVEEKGEQLIADALATLKQQQADEKDRLVALAKVNPNIRQEELEAHDQLTAHLVEALQEASLKMDAIRVAVITHE</sequence>
<evidence type="ECO:0000256" key="9">
    <source>
        <dbReference type="HAMAP-Rule" id="MF_01821"/>
    </source>
</evidence>
<dbReference type="SUPFAM" id="SSF52540">
    <property type="entry name" value="P-loop containing nucleoside triphosphate hydrolases"/>
    <property type="match status" value="2"/>
</dbReference>
<dbReference type="HAMAP" id="MF_01821">
    <property type="entry name" value="Helicase_RapA"/>
    <property type="match status" value="1"/>
</dbReference>
<keyword evidence="7 9" id="KW-0010">Activator</keyword>
<dbReference type="PROSITE" id="PS51194">
    <property type="entry name" value="HELICASE_CTER"/>
    <property type="match status" value="1"/>
</dbReference>
<keyword evidence="2 9" id="KW-0378">Hydrolase</keyword>
<dbReference type="PANTHER" id="PTHR45766">
    <property type="entry name" value="DNA ANNEALING HELICASE AND ENDONUCLEASE ZRANB3 FAMILY MEMBER"/>
    <property type="match status" value="1"/>
</dbReference>
<dbReference type="EC" id="3.6.4.-" evidence="9"/>
<dbReference type="Pfam" id="PF18339">
    <property type="entry name" value="Tudor_1_RapA"/>
    <property type="match status" value="1"/>
</dbReference>
<feature type="short sequence motif" description="DEAH box" evidence="9">
    <location>
        <begin position="277"/>
        <end position="280"/>
    </location>
</feature>
<reference evidence="12 13" key="1">
    <citation type="submission" date="2024-03" db="EMBL/GenBank/DDBJ databases">
        <title>Community enrichment and isolation of bacterial strains for fucoidan degradation.</title>
        <authorList>
            <person name="Sichert A."/>
        </authorList>
    </citation>
    <scope>NUCLEOTIDE SEQUENCE [LARGE SCALE GENOMIC DNA]</scope>
    <source>
        <strain evidence="12 13">AS76</strain>
    </source>
</reference>
<dbReference type="InterPro" id="IPR038718">
    <property type="entry name" value="SNF2-like_sf"/>
</dbReference>
<evidence type="ECO:0000256" key="5">
    <source>
        <dbReference type="ARBA" id="ARBA00023015"/>
    </source>
</evidence>
<dbReference type="InterPro" id="IPR022737">
    <property type="entry name" value="RapA_C"/>
</dbReference>
<comment type="caution">
    <text evidence="12">The sequence shown here is derived from an EMBL/GenBank/DDBJ whole genome shotgun (WGS) entry which is preliminary data.</text>
</comment>